<proteinExistence type="predicted"/>
<comment type="caution">
    <text evidence="1">The sequence shown here is derived from an EMBL/GenBank/DDBJ whole genome shotgun (WGS) entry which is preliminary data.</text>
</comment>
<dbReference type="Proteomes" id="UP001266305">
    <property type="component" value="Unassembled WGS sequence"/>
</dbReference>
<sequence>MAPDLGDEPLQQQTVKKMKEYLEGRNLITKLQAKHDLLQKTLGESECGNPLLEAWK</sequence>
<protein>
    <submittedName>
        <fullName evidence="1">Uncharacterized protein</fullName>
    </submittedName>
</protein>
<name>A0ABQ9TNT0_SAGOE</name>
<keyword evidence="2" id="KW-1185">Reference proteome</keyword>
<gene>
    <name evidence="1" type="ORF">P7K49_035821</name>
</gene>
<evidence type="ECO:0000313" key="1">
    <source>
        <dbReference type="EMBL" id="KAK2086396.1"/>
    </source>
</evidence>
<accession>A0ABQ9TNT0</accession>
<organism evidence="1 2">
    <name type="scientific">Saguinus oedipus</name>
    <name type="common">Cotton-top tamarin</name>
    <name type="synonym">Oedipomidas oedipus</name>
    <dbReference type="NCBI Taxonomy" id="9490"/>
    <lineage>
        <taxon>Eukaryota</taxon>
        <taxon>Metazoa</taxon>
        <taxon>Chordata</taxon>
        <taxon>Craniata</taxon>
        <taxon>Vertebrata</taxon>
        <taxon>Euteleostomi</taxon>
        <taxon>Mammalia</taxon>
        <taxon>Eutheria</taxon>
        <taxon>Euarchontoglires</taxon>
        <taxon>Primates</taxon>
        <taxon>Haplorrhini</taxon>
        <taxon>Platyrrhini</taxon>
        <taxon>Cebidae</taxon>
        <taxon>Callitrichinae</taxon>
        <taxon>Saguinus</taxon>
    </lineage>
</organism>
<dbReference type="EMBL" id="JASSZA010000020">
    <property type="protein sequence ID" value="KAK2086396.1"/>
    <property type="molecule type" value="Genomic_DNA"/>
</dbReference>
<reference evidence="1 2" key="1">
    <citation type="submission" date="2023-05" db="EMBL/GenBank/DDBJ databases">
        <title>B98-5 Cell Line De Novo Hybrid Assembly: An Optical Mapping Approach.</title>
        <authorList>
            <person name="Kananen K."/>
            <person name="Auerbach J.A."/>
            <person name="Kautto E."/>
            <person name="Blachly J.S."/>
        </authorList>
    </citation>
    <scope>NUCLEOTIDE SEQUENCE [LARGE SCALE GENOMIC DNA]</scope>
    <source>
        <strain evidence="1">B95-8</strain>
        <tissue evidence="1">Cell line</tissue>
    </source>
</reference>
<evidence type="ECO:0000313" key="2">
    <source>
        <dbReference type="Proteomes" id="UP001266305"/>
    </source>
</evidence>